<evidence type="ECO:0000313" key="9">
    <source>
        <dbReference type="EMBL" id="HGH60607.1"/>
    </source>
</evidence>
<evidence type="ECO:0000256" key="2">
    <source>
        <dbReference type="ARBA" id="ARBA00008611"/>
    </source>
</evidence>
<dbReference type="PANTHER" id="PTHR40438">
    <property type="entry name" value="PYRUVOYL-DEPENDENT ARGININE DECARBOXYLASE"/>
    <property type="match status" value="1"/>
</dbReference>
<sequence length="156" mass="16325">MFCERPTRFFLTAGAGDASNALNAFDAALLDAGVGDTNLVKLSSILPPGVTETKAFPLPKGSFVPLAYAECVSDQPGQRISAAVAVGIPVDENEAGLIMECSGLGDPDIWEQQARYMVIEGMEGVRKRPIKEIKSIAATVVVKSVGAVFAGVILCP</sequence>
<evidence type="ECO:0000256" key="6">
    <source>
        <dbReference type="ARBA" id="ARBA00023239"/>
    </source>
</evidence>
<name>A0A7C4ARH9_9BACT</name>
<dbReference type="NCBIfam" id="TIGR00286">
    <property type="entry name" value="pyruvoyl-dependent arginine decarboxylase"/>
    <property type="match status" value="1"/>
</dbReference>
<dbReference type="Gene3D" id="3.50.20.10">
    <property type="entry name" value="Pyruvoyl-Dependent Histidine Decarboxylase, subunit B"/>
    <property type="match status" value="1"/>
</dbReference>
<dbReference type="Gene3D" id="3.30.60.30">
    <property type="match status" value="1"/>
</dbReference>
<accession>A0A7C4ARH9</accession>
<dbReference type="Pfam" id="PF01862">
    <property type="entry name" value="PvlArgDC"/>
    <property type="match status" value="1"/>
</dbReference>
<keyword evidence="7" id="KW-0670">Pyruvate</keyword>
<keyword evidence="6 9" id="KW-0456">Lyase</keyword>
<comment type="catalytic activity">
    <reaction evidence="8">
        <text>L-arginine + H(+) = agmatine + CO2</text>
        <dbReference type="Rhea" id="RHEA:17641"/>
        <dbReference type="ChEBI" id="CHEBI:15378"/>
        <dbReference type="ChEBI" id="CHEBI:16526"/>
        <dbReference type="ChEBI" id="CHEBI:32682"/>
        <dbReference type="ChEBI" id="CHEBI:58145"/>
        <dbReference type="EC" id="4.1.1.19"/>
    </reaction>
</comment>
<evidence type="ECO:0000256" key="1">
    <source>
        <dbReference type="ARBA" id="ARBA00001928"/>
    </source>
</evidence>
<proteinExistence type="inferred from homology"/>
<dbReference type="PANTHER" id="PTHR40438:SF1">
    <property type="entry name" value="PYRUVOYL-DEPENDENT ARGININE DECARBOXYLASE"/>
    <property type="match status" value="1"/>
</dbReference>
<dbReference type="SFLD" id="SFLDF00471">
    <property type="entry name" value="Pyruvoyl-dependent_arginine_de"/>
    <property type="match status" value="1"/>
</dbReference>
<dbReference type="HAMAP" id="MF_01404">
    <property type="entry name" value="PvlArgDC"/>
    <property type="match status" value="1"/>
</dbReference>
<evidence type="ECO:0000256" key="3">
    <source>
        <dbReference type="ARBA" id="ARBA00012426"/>
    </source>
</evidence>
<dbReference type="SFLD" id="SFLDG01170">
    <property type="entry name" value="Pyruvoyl-dependent_arginine_de"/>
    <property type="match status" value="1"/>
</dbReference>
<keyword evidence="5" id="KW-0210">Decarboxylase</keyword>
<dbReference type="InterPro" id="IPR016105">
    <property type="entry name" value="Pyr-dep_his/arg-deCO2ase_sand"/>
</dbReference>
<evidence type="ECO:0000256" key="8">
    <source>
        <dbReference type="ARBA" id="ARBA00049309"/>
    </source>
</evidence>
<dbReference type="EMBL" id="DTGT01000153">
    <property type="protein sequence ID" value="HGH60607.1"/>
    <property type="molecule type" value="Genomic_DNA"/>
</dbReference>
<dbReference type="EC" id="4.1.1.19" evidence="3"/>
<comment type="caution">
    <text evidence="9">The sequence shown here is derived from an EMBL/GenBank/DDBJ whole genome shotgun (WGS) entry which is preliminary data.</text>
</comment>
<dbReference type="GO" id="GO:0008792">
    <property type="term" value="F:arginine decarboxylase activity"/>
    <property type="evidence" value="ECO:0007669"/>
    <property type="project" value="UniProtKB-EC"/>
</dbReference>
<organism evidence="9">
    <name type="scientific">Desulfomonile tiedjei</name>
    <dbReference type="NCBI Taxonomy" id="2358"/>
    <lineage>
        <taxon>Bacteria</taxon>
        <taxon>Pseudomonadati</taxon>
        <taxon>Thermodesulfobacteriota</taxon>
        <taxon>Desulfomonilia</taxon>
        <taxon>Desulfomonilales</taxon>
        <taxon>Desulfomonilaceae</taxon>
        <taxon>Desulfomonile</taxon>
    </lineage>
</organism>
<reference evidence="9" key="1">
    <citation type="journal article" date="2020" name="mSystems">
        <title>Genome- and Community-Level Interaction Insights into Carbon Utilization and Element Cycling Functions of Hydrothermarchaeota in Hydrothermal Sediment.</title>
        <authorList>
            <person name="Zhou Z."/>
            <person name="Liu Y."/>
            <person name="Xu W."/>
            <person name="Pan J."/>
            <person name="Luo Z.H."/>
            <person name="Li M."/>
        </authorList>
    </citation>
    <scope>NUCLEOTIDE SEQUENCE [LARGE SCALE GENOMIC DNA]</scope>
    <source>
        <strain evidence="9">SpSt-769</strain>
    </source>
</reference>
<protein>
    <recommendedName>
        <fullName evidence="4">Pyruvoyl-dependent arginine decarboxylase AaxB</fullName>
        <ecNumber evidence="3">4.1.1.19</ecNumber>
    </recommendedName>
</protein>
<dbReference type="InterPro" id="IPR002724">
    <property type="entry name" value="Pyruvoyl-dep_arg_deCO2ase"/>
</dbReference>
<comment type="similarity">
    <text evidence="2">Belongs to the pyruvoyl-dependent arginine decarboxylase family.</text>
</comment>
<evidence type="ECO:0000256" key="5">
    <source>
        <dbReference type="ARBA" id="ARBA00022793"/>
    </source>
</evidence>
<comment type="cofactor">
    <cofactor evidence="1">
        <name>pyruvate</name>
        <dbReference type="ChEBI" id="CHEBI:15361"/>
    </cofactor>
</comment>
<dbReference type="GO" id="GO:0006527">
    <property type="term" value="P:L-arginine catabolic process"/>
    <property type="evidence" value="ECO:0007669"/>
    <property type="project" value="InterPro"/>
</dbReference>
<dbReference type="AlphaFoldDB" id="A0A7C4ARH9"/>
<dbReference type="SUPFAM" id="SSF56271">
    <property type="entry name" value="Pyruvoyl-dependent histidine and arginine decarboxylases"/>
    <property type="match status" value="1"/>
</dbReference>
<dbReference type="InterPro" id="IPR016104">
    <property type="entry name" value="Pyr-dep_his/arg-deCO2ase"/>
</dbReference>
<evidence type="ECO:0000256" key="7">
    <source>
        <dbReference type="ARBA" id="ARBA00023317"/>
    </source>
</evidence>
<gene>
    <name evidence="9" type="ORF">ENV54_04830</name>
</gene>
<dbReference type="SFLD" id="SFLDS00055">
    <property type="entry name" value="Pyruvoyl-Dependent_Histidine/A"/>
    <property type="match status" value="1"/>
</dbReference>
<evidence type="ECO:0000256" key="4">
    <source>
        <dbReference type="ARBA" id="ARBA00014727"/>
    </source>
</evidence>